<proteinExistence type="predicted"/>
<evidence type="ECO:0000313" key="2">
    <source>
        <dbReference type="Proteomes" id="UP001056429"/>
    </source>
</evidence>
<protein>
    <submittedName>
        <fullName evidence="1">Uncharacterized protein</fullName>
    </submittedName>
</protein>
<reference evidence="1" key="2">
    <citation type="submission" date="2021-04" db="EMBL/GenBank/DDBJ databases">
        <authorList>
            <person name="Dong X."/>
        </authorList>
    </citation>
    <scope>NUCLEOTIDE SEQUENCE</scope>
    <source>
        <strain evidence="1">ZWT</strain>
    </source>
</reference>
<keyword evidence="2" id="KW-1185">Reference proteome</keyword>
<dbReference type="Proteomes" id="UP001056429">
    <property type="component" value="Unassembled WGS sequence"/>
</dbReference>
<evidence type="ECO:0000313" key="1">
    <source>
        <dbReference type="EMBL" id="MCM1989445.1"/>
    </source>
</evidence>
<dbReference type="AlphaFoldDB" id="A0A9J6P0M2"/>
<organism evidence="1 2">
    <name type="scientific">Oceanirhabdus seepicola</name>
    <dbReference type="NCBI Taxonomy" id="2828781"/>
    <lineage>
        <taxon>Bacteria</taxon>
        <taxon>Bacillati</taxon>
        <taxon>Bacillota</taxon>
        <taxon>Clostridia</taxon>
        <taxon>Eubacteriales</taxon>
        <taxon>Clostridiaceae</taxon>
        <taxon>Oceanirhabdus</taxon>
    </lineage>
</organism>
<sequence length="81" mass="9402">MNLKDGLIKQEIRRSINLLERPLVSAKGGGKTYIYSNYNPKYAHMLFQIFRTYFNFANISTSYDKKKLTPAQRIGLAKKEV</sequence>
<dbReference type="EMBL" id="JAGSOJ010000001">
    <property type="protein sequence ID" value="MCM1989445.1"/>
    <property type="molecule type" value="Genomic_DNA"/>
</dbReference>
<gene>
    <name evidence="1" type="ORF">KDK92_06810</name>
</gene>
<reference evidence="1" key="1">
    <citation type="journal article" date="2021" name="mSystems">
        <title>Bacteria and Archaea Synergistically Convert Glycine Betaine to Biogenic Methane in the Formosa Cold Seep of the South China Sea.</title>
        <authorList>
            <person name="Li L."/>
            <person name="Zhang W."/>
            <person name="Zhang S."/>
            <person name="Song L."/>
            <person name="Sun Q."/>
            <person name="Zhang H."/>
            <person name="Xiang H."/>
            <person name="Dong X."/>
        </authorList>
    </citation>
    <scope>NUCLEOTIDE SEQUENCE</scope>
    <source>
        <strain evidence="1">ZWT</strain>
    </source>
</reference>
<dbReference type="RefSeq" id="WP_250858440.1">
    <property type="nucleotide sequence ID" value="NZ_JAGSOJ010000001.1"/>
</dbReference>
<name>A0A9J6P0M2_9CLOT</name>
<accession>A0A9J6P0M2</accession>
<comment type="caution">
    <text evidence="1">The sequence shown here is derived from an EMBL/GenBank/DDBJ whole genome shotgun (WGS) entry which is preliminary data.</text>
</comment>